<dbReference type="FunFam" id="3.30.70.1560:FF:000001">
    <property type="entry name" value="Pseudouridine synthase"/>
    <property type="match status" value="1"/>
</dbReference>
<dbReference type="EMBL" id="JAEEGA010000002">
    <property type="protein sequence ID" value="MBP1040442.1"/>
    <property type="molecule type" value="Genomic_DNA"/>
</dbReference>
<dbReference type="SUPFAM" id="SSF55174">
    <property type="entry name" value="Alpha-L RNA-binding motif"/>
    <property type="match status" value="1"/>
</dbReference>
<organism evidence="7 8">
    <name type="scientific">Vagococcus allomyrinae</name>
    <dbReference type="NCBI Taxonomy" id="2794353"/>
    <lineage>
        <taxon>Bacteria</taxon>
        <taxon>Bacillati</taxon>
        <taxon>Bacillota</taxon>
        <taxon>Bacilli</taxon>
        <taxon>Lactobacillales</taxon>
        <taxon>Enterococcaceae</taxon>
        <taxon>Vagococcus</taxon>
    </lineage>
</organism>
<dbReference type="PROSITE" id="PS50889">
    <property type="entry name" value="S4"/>
    <property type="match status" value="1"/>
</dbReference>
<dbReference type="GO" id="GO:0003723">
    <property type="term" value="F:RNA binding"/>
    <property type="evidence" value="ECO:0007669"/>
    <property type="project" value="UniProtKB-KW"/>
</dbReference>
<evidence type="ECO:0000256" key="1">
    <source>
        <dbReference type="ARBA" id="ARBA00008348"/>
    </source>
</evidence>
<evidence type="ECO:0000256" key="4">
    <source>
        <dbReference type="PROSITE-ProRule" id="PRU00182"/>
    </source>
</evidence>
<dbReference type="Gene3D" id="3.30.70.580">
    <property type="entry name" value="Pseudouridine synthase I, catalytic domain, N-terminal subdomain"/>
    <property type="match status" value="1"/>
</dbReference>
<dbReference type="EC" id="5.4.99.-" evidence="5"/>
<gene>
    <name evidence="7" type="ORF">I6N95_05375</name>
</gene>
<dbReference type="InterPro" id="IPR002942">
    <property type="entry name" value="S4_RNA-bd"/>
</dbReference>
<dbReference type="Gene3D" id="3.10.290.10">
    <property type="entry name" value="RNA-binding S4 domain"/>
    <property type="match status" value="1"/>
</dbReference>
<dbReference type="GO" id="GO:0120159">
    <property type="term" value="F:rRNA pseudouridine synthase activity"/>
    <property type="evidence" value="ECO:0007669"/>
    <property type="project" value="UniProtKB-ARBA"/>
</dbReference>
<dbReference type="InterPro" id="IPR020094">
    <property type="entry name" value="TruA/RsuA/RluB/E/F_N"/>
</dbReference>
<dbReference type="InterPro" id="IPR050343">
    <property type="entry name" value="RsuA_PseudoU_synthase"/>
</dbReference>
<dbReference type="Proteomes" id="UP000674938">
    <property type="component" value="Unassembled WGS sequence"/>
</dbReference>
<comment type="similarity">
    <text evidence="1 5">Belongs to the pseudouridine synthase RsuA family.</text>
</comment>
<feature type="domain" description="RNA-binding S4" evidence="6">
    <location>
        <begin position="1"/>
        <end position="64"/>
    </location>
</feature>
<dbReference type="InterPro" id="IPR018496">
    <property type="entry name" value="PsdUridine_synth_RsuA/RluB_CS"/>
</dbReference>
<dbReference type="Pfam" id="PF01479">
    <property type="entry name" value="S4"/>
    <property type="match status" value="1"/>
</dbReference>
<proteinExistence type="inferred from homology"/>
<dbReference type="GO" id="GO:0000455">
    <property type="term" value="P:enzyme-directed rRNA pseudouridine synthesis"/>
    <property type="evidence" value="ECO:0007669"/>
    <property type="project" value="UniProtKB-ARBA"/>
</dbReference>
<dbReference type="SMART" id="SM00363">
    <property type="entry name" value="S4"/>
    <property type="match status" value="1"/>
</dbReference>
<dbReference type="AlphaFoldDB" id="A0A940P9J3"/>
<dbReference type="PANTHER" id="PTHR47683">
    <property type="entry name" value="PSEUDOURIDINE SYNTHASE FAMILY PROTEIN-RELATED"/>
    <property type="match status" value="1"/>
</dbReference>
<dbReference type="SUPFAM" id="SSF55120">
    <property type="entry name" value="Pseudouridine synthase"/>
    <property type="match status" value="1"/>
</dbReference>
<keyword evidence="8" id="KW-1185">Reference proteome</keyword>
<evidence type="ECO:0000313" key="7">
    <source>
        <dbReference type="EMBL" id="MBP1040442.1"/>
    </source>
</evidence>
<keyword evidence="3 5" id="KW-0413">Isomerase</keyword>
<dbReference type="CDD" id="cd00165">
    <property type="entry name" value="S4"/>
    <property type="match status" value="1"/>
</dbReference>
<dbReference type="InterPro" id="IPR006145">
    <property type="entry name" value="PsdUridine_synth_RsuA/RluA"/>
</dbReference>
<sequence length="242" mass="26987">MRLDKLLSHSGFGSRKEVKQLLKKSQVTVNGQQVKDGKINVSEVADQIAVGDQLVSYQAYFYYLLHKPKGVISATEDVSHRTVLDLLAKDDYRRDLFPVGRLDKETTGLLLITNDGDFSHNLLSPKKHVSKRYAATINGVVTAEDCQRFADGVMISGNEACQPAQLEIISVNLEKQTSQIKVTITEGKYHQVKRMFEAVGKQVTELHRETMGALSLDPLLTPGQYRELTTEEQTLLGLAVEK</sequence>
<dbReference type="RefSeq" id="WP_209525371.1">
    <property type="nucleotide sequence ID" value="NZ_JAEEGA010000002.1"/>
</dbReference>
<evidence type="ECO:0000256" key="3">
    <source>
        <dbReference type="ARBA" id="ARBA00023235"/>
    </source>
</evidence>
<dbReference type="GO" id="GO:0005829">
    <property type="term" value="C:cytosol"/>
    <property type="evidence" value="ECO:0007669"/>
    <property type="project" value="UniProtKB-ARBA"/>
</dbReference>
<evidence type="ECO:0000259" key="6">
    <source>
        <dbReference type="SMART" id="SM00363"/>
    </source>
</evidence>
<dbReference type="NCBIfam" id="TIGR00093">
    <property type="entry name" value="pseudouridine synthase"/>
    <property type="match status" value="1"/>
</dbReference>
<reference evidence="7" key="1">
    <citation type="submission" date="2020-12" db="EMBL/GenBank/DDBJ databases">
        <title>Vagococcus allomyrinae sp. nov. and Enterococcus lavae sp. nov., isolated from the larvae of Allomyrina dichotoma.</title>
        <authorList>
            <person name="Lee S.D."/>
        </authorList>
    </citation>
    <scope>NUCLEOTIDE SEQUENCE</scope>
    <source>
        <strain evidence="7">BWB3-3</strain>
    </source>
</reference>
<evidence type="ECO:0000313" key="8">
    <source>
        <dbReference type="Proteomes" id="UP000674938"/>
    </source>
</evidence>
<dbReference type="Pfam" id="PF00849">
    <property type="entry name" value="PseudoU_synth_2"/>
    <property type="match status" value="1"/>
</dbReference>
<name>A0A940P9J3_9ENTE</name>
<comment type="caution">
    <text evidence="7">The sequence shown here is derived from an EMBL/GenBank/DDBJ whole genome shotgun (WGS) entry which is preliminary data.</text>
</comment>
<dbReference type="PANTHER" id="PTHR47683:SF4">
    <property type="entry name" value="PSEUDOURIDINE SYNTHASE"/>
    <property type="match status" value="1"/>
</dbReference>
<evidence type="ECO:0000256" key="5">
    <source>
        <dbReference type="RuleBase" id="RU003887"/>
    </source>
</evidence>
<dbReference type="InterPro" id="IPR042092">
    <property type="entry name" value="PsdUridine_s_RsuA/RluB/E/F_cat"/>
</dbReference>
<evidence type="ECO:0000256" key="2">
    <source>
        <dbReference type="ARBA" id="ARBA00022884"/>
    </source>
</evidence>
<dbReference type="Gene3D" id="3.30.70.1560">
    <property type="entry name" value="Alpha-L RNA-binding motif"/>
    <property type="match status" value="1"/>
</dbReference>
<dbReference type="PROSITE" id="PS01149">
    <property type="entry name" value="PSI_RSU"/>
    <property type="match status" value="1"/>
</dbReference>
<keyword evidence="2 4" id="KW-0694">RNA-binding</keyword>
<protein>
    <recommendedName>
        <fullName evidence="5">Pseudouridine synthase</fullName>
        <ecNumber evidence="5">5.4.99.-</ecNumber>
    </recommendedName>
</protein>
<dbReference type="InterPro" id="IPR020103">
    <property type="entry name" value="PsdUridine_synth_cat_dom_sf"/>
</dbReference>
<accession>A0A940P9J3</accession>
<dbReference type="CDD" id="cd02553">
    <property type="entry name" value="PseudoU_synth_RsuA"/>
    <property type="match status" value="1"/>
</dbReference>
<dbReference type="InterPro" id="IPR000748">
    <property type="entry name" value="PsdUridine_synth_RsuA/RluB/E/F"/>
</dbReference>
<dbReference type="InterPro" id="IPR036986">
    <property type="entry name" value="S4_RNA-bd_sf"/>
</dbReference>